<dbReference type="Pfam" id="PF00650">
    <property type="entry name" value="CRAL_TRIO"/>
    <property type="match status" value="1"/>
</dbReference>
<feature type="domain" description="CRAL-TRIO" evidence="1">
    <location>
        <begin position="162"/>
        <end position="259"/>
    </location>
</feature>
<protein>
    <recommendedName>
        <fullName evidence="1">CRAL-TRIO domain-containing protein</fullName>
    </recommendedName>
</protein>
<dbReference type="EMBL" id="GECZ01021838">
    <property type="protein sequence ID" value="JAS47931.1"/>
    <property type="molecule type" value="Transcribed_RNA"/>
</dbReference>
<dbReference type="GO" id="GO:0016020">
    <property type="term" value="C:membrane"/>
    <property type="evidence" value="ECO:0007669"/>
    <property type="project" value="TreeGrafter"/>
</dbReference>
<accession>A0A1B6EWJ9</accession>
<dbReference type="PROSITE" id="PS50191">
    <property type="entry name" value="CRAL_TRIO"/>
    <property type="match status" value="1"/>
</dbReference>
<evidence type="ECO:0000313" key="3">
    <source>
        <dbReference type="EMBL" id="JAS47931.1"/>
    </source>
</evidence>
<name>A0A1B6EWJ9_9HEMI</name>
<dbReference type="CDD" id="cd00170">
    <property type="entry name" value="SEC14"/>
    <property type="match status" value="1"/>
</dbReference>
<dbReference type="InterPro" id="IPR001251">
    <property type="entry name" value="CRAL-TRIO_dom"/>
</dbReference>
<proteinExistence type="predicted"/>
<reference evidence="2" key="1">
    <citation type="submission" date="2015-11" db="EMBL/GenBank/DDBJ databases">
        <title>De novo transcriptome assembly of four potential Pierce s Disease insect vectors from Arizona vineyards.</title>
        <authorList>
            <person name="Tassone E.E."/>
        </authorList>
    </citation>
    <scope>NUCLEOTIDE SEQUENCE</scope>
</reference>
<evidence type="ECO:0000313" key="2">
    <source>
        <dbReference type="EMBL" id="JAS42386.1"/>
    </source>
</evidence>
<dbReference type="AlphaFoldDB" id="A0A1B6EWJ9"/>
<sequence>MYRASITEAQKKCVMEDIGYDDTQMKNKIQQVKQWMKKQPHLPQLPDEMYDIIICSFLIGTKMSTEKTKYKLDTFYAMRHQLPEIFLNIDPTLKDVRDSVDKIRYFFLLEMTHDAIGINIISFNPDKDRKCTAQDIKGLYKRITALTVFLLLNTTYNRGIYVLLDLSGLSASHLTELNWFYMQKFTALGLEALPVRIKRIFIINAPTFFDTLYNNLFKSILTEKMKKRIQIVHNYNDLCKYIPKRILPVDYGGDGPTAEESSRECQKTIESIRDFIIEDAKRITDESKRPKESHNDCGQMFGVEGTFNKLAID</sequence>
<gene>
    <name evidence="2" type="ORF">g.17998</name>
    <name evidence="3" type="ORF">g.17999</name>
</gene>
<organism evidence="2">
    <name type="scientific">Cuerna arida</name>
    <dbReference type="NCBI Taxonomy" id="1464854"/>
    <lineage>
        <taxon>Eukaryota</taxon>
        <taxon>Metazoa</taxon>
        <taxon>Ecdysozoa</taxon>
        <taxon>Arthropoda</taxon>
        <taxon>Hexapoda</taxon>
        <taxon>Insecta</taxon>
        <taxon>Pterygota</taxon>
        <taxon>Neoptera</taxon>
        <taxon>Paraneoptera</taxon>
        <taxon>Hemiptera</taxon>
        <taxon>Auchenorrhyncha</taxon>
        <taxon>Membracoidea</taxon>
        <taxon>Cicadellidae</taxon>
        <taxon>Cicadellinae</taxon>
        <taxon>Proconiini</taxon>
        <taxon>Cuerna</taxon>
    </lineage>
</organism>
<dbReference type="SMART" id="SM00516">
    <property type="entry name" value="SEC14"/>
    <property type="match status" value="1"/>
</dbReference>
<dbReference type="SUPFAM" id="SSF46938">
    <property type="entry name" value="CRAL/TRIO N-terminal domain"/>
    <property type="match status" value="1"/>
</dbReference>
<dbReference type="PANTHER" id="PTHR10174">
    <property type="entry name" value="ALPHA-TOCOPHEROL TRANSFER PROTEIN-RELATED"/>
    <property type="match status" value="1"/>
</dbReference>
<dbReference type="SUPFAM" id="SSF52087">
    <property type="entry name" value="CRAL/TRIO domain"/>
    <property type="match status" value="1"/>
</dbReference>
<dbReference type="InterPro" id="IPR036865">
    <property type="entry name" value="CRAL-TRIO_dom_sf"/>
</dbReference>
<dbReference type="InterPro" id="IPR036273">
    <property type="entry name" value="CRAL/TRIO_N_dom_sf"/>
</dbReference>
<dbReference type="GO" id="GO:1902936">
    <property type="term" value="F:phosphatidylinositol bisphosphate binding"/>
    <property type="evidence" value="ECO:0007669"/>
    <property type="project" value="TreeGrafter"/>
</dbReference>
<dbReference type="EMBL" id="GECZ01027383">
    <property type="protein sequence ID" value="JAS42386.1"/>
    <property type="molecule type" value="Transcribed_RNA"/>
</dbReference>
<dbReference type="PANTHER" id="PTHR10174:SF224">
    <property type="entry name" value="RETINOL-BINDING PROTEIN PINTA"/>
    <property type="match status" value="1"/>
</dbReference>
<dbReference type="Gene3D" id="3.40.525.10">
    <property type="entry name" value="CRAL-TRIO lipid binding domain"/>
    <property type="match status" value="1"/>
</dbReference>
<evidence type="ECO:0000259" key="1">
    <source>
        <dbReference type="PROSITE" id="PS50191"/>
    </source>
</evidence>